<dbReference type="Proteomes" id="UP000236743">
    <property type="component" value="Unassembled WGS sequence"/>
</dbReference>
<dbReference type="Gene3D" id="3.40.190.150">
    <property type="entry name" value="Bordetella uptake gene, domain 1"/>
    <property type="match status" value="1"/>
</dbReference>
<dbReference type="InterPro" id="IPR005064">
    <property type="entry name" value="BUG"/>
</dbReference>
<comment type="similarity">
    <text evidence="1">Belongs to the UPF0065 (bug) family.</text>
</comment>
<dbReference type="Pfam" id="PF03401">
    <property type="entry name" value="TctC"/>
    <property type="match status" value="1"/>
</dbReference>
<keyword evidence="2" id="KW-0732">Signal</keyword>
<feature type="signal peptide" evidence="2">
    <location>
        <begin position="1"/>
        <end position="20"/>
    </location>
</feature>
<accession>A0A1H6CPN8</accession>
<name>A0A1H6CPN8_9HYPH</name>
<dbReference type="InterPro" id="IPR042100">
    <property type="entry name" value="Bug_dom1"/>
</dbReference>
<dbReference type="SUPFAM" id="SSF53850">
    <property type="entry name" value="Periplasmic binding protein-like II"/>
    <property type="match status" value="1"/>
</dbReference>
<organism evidence="3 4">
    <name type="scientific">Bosea lathyri</name>
    <dbReference type="NCBI Taxonomy" id="1036778"/>
    <lineage>
        <taxon>Bacteria</taxon>
        <taxon>Pseudomonadati</taxon>
        <taxon>Pseudomonadota</taxon>
        <taxon>Alphaproteobacteria</taxon>
        <taxon>Hyphomicrobiales</taxon>
        <taxon>Boseaceae</taxon>
        <taxon>Bosea</taxon>
    </lineage>
</organism>
<feature type="chain" id="PRO_5009295102" evidence="2">
    <location>
        <begin position="21"/>
        <end position="322"/>
    </location>
</feature>
<dbReference type="PIRSF" id="PIRSF017082">
    <property type="entry name" value="YflP"/>
    <property type="match status" value="1"/>
</dbReference>
<dbReference type="RefSeq" id="WP_103874850.1">
    <property type="nucleotide sequence ID" value="NZ_FNUY01000011.1"/>
</dbReference>
<evidence type="ECO:0000313" key="4">
    <source>
        <dbReference type="Proteomes" id="UP000236743"/>
    </source>
</evidence>
<protein>
    <submittedName>
        <fullName evidence="3">Tripartite-type tricarboxylate transporter, receptor component TctC</fullName>
    </submittedName>
</protein>
<dbReference type="AlphaFoldDB" id="A0A1H6CPN8"/>
<gene>
    <name evidence="3" type="ORF">SAMN04488115_111162</name>
</gene>
<evidence type="ECO:0000256" key="2">
    <source>
        <dbReference type="SAM" id="SignalP"/>
    </source>
</evidence>
<sequence>MKRLWGAMAALILATAPVVATDYPSRQITILVPAPAGGPTDTFGRLLADAMGRLYGQRILVENAVGAGGMVGARRVARAAPDGYTLLVFNTALTSIPAFSKTIELDPLTGLSPIGLINESPFVLLSRRDFPAADTRELVARMRADNDNIRFGHGGFGGGAHICGLLLSRAVGAKPNFVAYRGAAPVMTDIMGGHIDLFCAQTADAIANAETKTIKPFALTGTTRLAQLPQISTLREAGVQDADMSVWHALFAPPGTPDDVLSSLSGALDRALEDPEIIARFKMLGVQATEPARRGPAMLRKLLEVETMRWRTLVSDMGVTQQ</sequence>
<keyword evidence="3" id="KW-0675">Receptor</keyword>
<dbReference type="Gene3D" id="3.40.190.10">
    <property type="entry name" value="Periplasmic binding protein-like II"/>
    <property type="match status" value="1"/>
</dbReference>
<evidence type="ECO:0000313" key="3">
    <source>
        <dbReference type="EMBL" id="SEG74954.1"/>
    </source>
</evidence>
<dbReference type="PANTHER" id="PTHR42928">
    <property type="entry name" value="TRICARBOXYLATE-BINDING PROTEIN"/>
    <property type="match status" value="1"/>
</dbReference>
<keyword evidence="4" id="KW-1185">Reference proteome</keyword>
<proteinExistence type="inferred from homology"/>
<evidence type="ECO:0000256" key="1">
    <source>
        <dbReference type="ARBA" id="ARBA00006987"/>
    </source>
</evidence>
<dbReference type="EMBL" id="FNUY01000011">
    <property type="protein sequence ID" value="SEG74954.1"/>
    <property type="molecule type" value="Genomic_DNA"/>
</dbReference>
<reference evidence="3 4" key="1">
    <citation type="submission" date="2016-10" db="EMBL/GenBank/DDBJ databases">
        <authorList>
            <person name="de Groot N.N."/>
        </authorList>
    </citation>
    <scope>NUCLEOTIDE SEQUENCE [LARGE SCALE GENOMIC DNA]</scope>
    <source>
        <strain evidence="3 4">DSM 26656</strain>
    </source>
</reference>
<dbReference type="OrthoDB" id="8443386at2"/>
<dbReference type="PANTHER" id="PTHR42928:SF5">
    <property type="entry name" value="BLR1237 PROTEIN"/>
    <property type="match status" value="1"/>
</dbReference>